<reference evidence="2 3" key="1">
    <citation type="submission" date="2016-09" db="EMBL/GenBank/DDBJ databases">
        <authorList>
            <person name="Capua I."/>
            <person name="De Benedictis P."/>
            <person name="Joannis T."/>
            <person name="Lombin L.H."/>
            <person name="Cattoli G."/>
        </authorList>
    </citation>
    <scope>NUCLEOTIDE SEQUENCE [LARGE SCALE GENOMIC DNA]</scope>
    <source>
        <strain evidence="2 3">A7P-90m</strain>
    </source>
</reference>
<evidence type="ECO:0000313" key="2">
    <source>
        <dbReference type="EMBL" id="SDB81216.1"/>
    </source>
</evidence>
<keyword evidence="1" id="KW-0812">Transmembrane</keyword>
<sequence>MLLFYYIFFGVSIIWLFVKKSDFIVWLPLFYVILDSSFSFFLTLSIVTFLRPIVFLIILFFYLKINSFNIFTKYLYVFFTYTLVLVLFSSQLFYSFKGFLQVFISMMCFPVGYIYFDSVSKLRRLNKSVLYLIMFSVFSSALGYIFGIGRIFEYDVSEEQTIGILGSSGLYSAALAVGILPLLLSTTTRRLWRWVLFSSSLVVYIFILLNVRRTAIFIPVVGLLTYAWFTPNKSKIFSGIIVAIAVLLLASPLYFDKLMSRYNVRADAGRFDEDFYKTENRYIENINVFTEVFSFDDPVKSFFGEKIYASGRFDDKKSRMNHSDPANLMAGTGIVGFLLYIIVYIGFFKFPRFFKHKVSSLMQIYKTTYYSLLFMSLFVSLNGSLMLVSLRSILFLYLGAMLSLMCQESQNNESV</sequence>
<organism evidence="2 3">
    <name type="scientific">Williamwhitmania taraxaci</name>
    <dbReference type="NCBI Taxonomy" id="1640674"/>
    <lineage>
        <taxon>Bacteria</taxon>
        <taxon>Pseudomonadati</taxon>
        <taxon>Bacteroidota</taxon>
        <taxon>Bacteroidia</taxon>
        <taxon>Bacteroidales</taxon>
        <taxon>Williamwhitmaniaceae</taxon>
        <taxon>Williamwhitmania</taxon>
    </lineage>
</organism>
<dbReference type="STRING" id="1640674.SAMN05216323_100143"/>
<name>A0A1G6GJ54_9BACT</name>
<evidence type="ECO:0000313" key="3">
    <source>
        <dbReference type="Proteomes" id="UP000199452"/>
    </source>
</evidence>
<keyword evidence="3" id="KW-1185">Reference proteome</keyword>
<protein>
    <recommendedName>
        <fullName evidence="4">O-Antigen ligase</fullName>
    </recommendedName>
</protein>
<feature type="transmembrane region" description="Helical" evidence="1">
    <location>
        <begin position="99"/>
        <end position="116"/>
    </location>
</feature>
<feature type="transmembrane region" description="Helical" evidence="1">
    <location>
        <begin position="40"/>
        <end position="62"/>
    </location>
</feature>
<feature type="transmembrane region" description="Helical" evidence="1">
    <location>
        <begin position="191"/>
        <end position="207"/>
    </location>
</feature>
<feature type="transmembrane region" description="Helical" evidence="1">
    <location>
        <begin position="74"/>
        <end position="93"/>
    </location>
</feature>
<accession>A0A1G6GJ54</accession>
<proteinExistence type="predicted"/>
<dbReference type="Proteomes" id="UP000199452">
    <property type="component" value="Unassembled WGS sequence"/>
</dbReference>
<gene>
    <name evidence="2" type="ORF">SAMN05216323_100143</name>
</gene>
<feature type="transmembrane region" description="Helical" evidence="1">
    <location>
        <begin position="7"/>
        <end position="34"/>
    </location>
</feature>
<dbReference type="EMBL" id="FMYP01000001">
    <property type="protein sequence ID" value="SDB81216.1"/>
    <property type="molecule type" value="Genomic_DNA"/>
</dbReference>
<keyword evidence="1" id="KW-1133">Transmembrane helix</keyword>
<dbReference type="AlphaFoldDB" id="A0A1G6GJ54"/>
<evidence type="ECO:0008006" key="4">
    <source>
        <dbReference type="Google" id="ProtNLM"/>
    </source>
</evidence>
<feature type="transmembrane region" description="Helical" evidence="1">
    <location>
        <begin position="236"/>
        <end position="255"/>
    </location>
</feature>
<feature type="transmembrane region" description="Helical" evidence="1">
    <location>
        <begin position="128"/>
        <end position="152"/>
    </location>
</feature>
<dbReference type="OrthoDB" id="850738at2"/>
<feature type="transmembrane region" description="Helical" evidence="1">
    <location>
        <begin position="328"/>
        <end position="348"/>
    </location>
</feature>
<evidence type="ECO:0000256" key="1">
    <source>
        <dbReference type="SAM" id="Phobius"/>
    </source>
</evidence>
<feature type="transmembrane region" description="Helical" evidence="1">
    <location>
        <begin position="164"/>
        <end position="184"/>
    </location>
</feature>
<feature type="transmembrane region" description="Helical" evidence="1">
    <location>
        <begin position="369"/>
        <end position="398"/>
    </location>
</feature>
<keyword evidence="1" id="KW-0472">Membrane</keyword>